<dbReference type="Pfam" id="PF00652">
    <property type="entry name" value="Ricin_B_lectin"/>
    <property type="match status" value="1"/>
</dbReference>
<dbReference type="HOGENOM" id="CLU_126519_0_0_11"/>
<dbReference type="InterPro" id="IPR000772">
    <property type="entry name" value="Ricin_B_lectin"/>
</dbReference>
<proteinExistence type="predicted"/>
<name>L7VC31_MYCL1</name>
<evidence type="ECO:0000259" key="1">
    <source>
        <dbReference type="SMART" id="SM00458"/>
    </source>
</evidence>
<dbReference type="AlphaFoldDB" id="L7VC31"/>
<dbReference type="SUPFAM" id="SSF50370">
    <property type="entry name" value="Ricin B-like lectins"/>
    <property type="match status" value="1"/>
</dbReference>
<dbReference type="InterPro" id="IPR035992">
    <property type="entry name" value="Ricin_B-like_lectins"/>
</dbReference>
<dbReference type="PATRIC" id="fig|459424.11.peg.4289"/>
<evidence type="ECO:0000313" key="3">
    <source>
        <dbReference type="Proteomes" id="UP000011157"/>
    </source>
</evidence>
<sequence length="183" mass="19261">MHQTCCLRPIVCSGSGLGVHQAGGDFGVPKLKGGTEMGQSQLMGGLRRVIVVVSMVFGAATFNAGQAGADGPVQLKSRLGDVCLDAPSGSWITPVVINPCNGTDFQRWNLTDAQQLESVAFPGECLNMPGQSWAVHLQPCVDWFSQHWTIQPNGQVTNEFGGCLTVLGGPAPGTWVATPPESR</sequence>
<reference evidence="2 3" key="1">
    <citation type="journal article" date="2013" name="J. Bacteriol.">
        <title>Complete Genome Sequence of the Frog Pathogen Mycobacterium ulcerans Ecovar Liflandii.</title>
        <authorList>
            <person name="Tobias N.J."/>
            <person name="Doig K.D."/>
            <person name="Medema M.H."/>
            <person name="Chen H."/>
            <person name="Haring V."/>
            <person name="Moore R."/>
            <person name="Seemann T."/>
            <person name="Stinear T.P."/>
        </authorList>
    </citation>
    <scope>NUCLEOTIDE SEQUENCE [LARGE SCALE GENOMIC DNA]</scope>
    <source>
        <strain evidence="2 3">128FXT</strain>
    </source>
</reference>
<evidence type="ECO:0000313" key="2">
    <source>
        <dbReference type="EMBL" id="AGC63752.1"/>
    </source>
</evidence>
<organism evidence="2 3">
    <name type="scientific">Mycobacterium liflandii (strain 128FXT)</name>
    <dbReference type="NCBI Taxonomy" id="459424"/>
    <lineage>
        <taxon>Bacteria</taxon>
        <taxon>Bacillati</taxon>
        <taxon>Actinomycetota</taxon>
        <taxon>Actinomycetes</taxon>
        <taxon>Mycobacteriales</taxon>
        <taxon>Mycobacteriaceae</taxon>
        <taxon>Mycobacterium</taxon>
        <taxon>Mycobacterium ulcerans group</taxon>
    </lineage>
</organism>
<dbReference type="EMBL" id="CP003899">
    <property type="protein sequence ID" value="AGC63752.1"/>
    <property type="molecule type" value="Genomic_DNA"/>
</dbReference>
<dbReference type="Proteomes" id="UP000011157">
    <property type="component" value="Chromosome"/>
</dbReference>
<accession>L7VC31</accession>
<dbReference type="PROSITE" id="PS50231">
    <property type="entry name" value="RICIN_B_LECTIN"/>
    <property type="match status" value="1"/>
</dbReference>
<protein>
    <submittedName>
        <fullName evidence="2">Membrane protein</fullName>
    </submittedName>
</protein>
<keyword evidence="3" id="KW-1185">Reference proteome</keyword>
<dbReference type="CDD" id="cd00161">
    <property type="entry name" value="beta-trefoil_Ricin-like"/>
    <property type="match status" value="1"/>
</dbReference>
<feature type="domain" description="Ricin B lectin" evidence="1">
    <location>
        <begin position="71"/>
        <end position="181"/>
    </location>
</feature>
<gene>
    <name evidence="2" type="ordered locus">MULP_04166</name>
</gene>
<dbReference type="KEGG" id="mli:MULP_04166"/>
<dbReference type="Gene3D" id="2.80.10.50">
    <property type="match status" value="1"/>
</dbReference>
<dbReference type="SMART" id="SM00458">
    <property type="entry name" value="RICIN"/>
    <property type="match status" value="1"/>
</dbReference>